<name>A0A1Z5KRI0_FISSO</name>
<dbReference type="InterPro" id="IPR008271">
    <property type="entry name" value="Ser/Thr_kinase_AS"/>
</dbReference>
<protein>
    <submittedName>
        <fullName evidence="16">Uncharacterized protein</fullName>
    </submittedName>
</protein>
<dbReference type="Pfam" id="PF00069">
    <property type="entry name" value="Pkinase"/>
    <property type="match status" value="1"/>
</dbReference>
<evidence type="ECO:0000256" key="7">
    <source>
        <dbReference type="ARBA" id="ARBA00022837"/>
    </source>
</evidence>
<sequence length="787" mass="88531">MSWSRKTFSKICSFRWDLAVLSSPAVYAACTSNLENGRDKDTVHASLTASDHRMLLPFRDPVACDFGAFMGQRSGLRRHRTIEKMEESATRVTLKSKYKVNWSEPLGEGTFGAVYEAVDHVSGEKVAVKKIPKRFTDNETFQREMGALLRLRDAGGHPNICGLRENFEEGDFYYLVLDLIQGGEMFDQLCAHGAYSEADSARLVREVASALAFLHGIGIIHGDMKPENVMLTSVSSSDAIIQVVDFGCAQVVDDPDSISSQKCSSLTTTPAYSAPEVLKQQRAKNPVAVDARFDMWALGVIMYIMLTGVHPFDLYGNASNDEVIDAIISGEKPPLRDSPLTSHLSADAIFVIEKLLEWNPRKRWTADQLLEHPWVRGETARKGKIEHINTKLLAQRKFRTKIGGAVFKDMLSLGRAKSERGDTKRRDLLERAFRDLDADNDGYLSVAELKKLAQGGSIKVETDSGDEHLTLSDFYDLLSEHMKNRFYPKGHVIYHEGDHGNAMYFLNSGKVEVSTKDGFRTTLGEPGSFFGEGALLHPDRVRSGTIKCLTPVHAIEVSREYFEKYLTEDLDVDLHLRSTHNSRRQERVRKILEDYCQERMVEKNYKKGERVFTKGEIAEHVFLLLDGRVTISTDTNHVVSSIGPGFTFGEAAFLFNSRRNAVATCTSDRCSIRTITAKDFNALVSTNPLFHECIRENSLRREFQKAICLATEKPFPQSSMELRSTYDSFMTQGTGSLELADLRKLLLNFNPHCTEEDVHDLFDLLDLRESGSVGWDNFQRLFGMESN</sequence>
<dbReference type="PROSITE" id="PS00108">
    <property type="entry name" value="PROTEIN_KINASE_ST"/>
    <property type="match status" value="1"/>
</dbReference>
<dbReference type="Gene3D" id="1.10.510.10">
    <property type="entry name" value="Transferase(Phosphotransferase) domain 1"/>
    <property type="match status" value="1"/>
</dbReference>
<dbReference type="Pfam" id="PF00027">
    <property type="entry name" value="cNMP_binding"/>
    <property type="match status" value="2"/>
</dbReference>
<keyword evidence="17" id="KW-1185">Reference proteome</keyword>
<dbReference type="PROSITE" id="PS00107">
    <property type="entry name" value="PROTEIN_KINASE_ATP"/>
    <property type="match status" value="1"/>
</dbReference>
<evidence type="ECO:0000313" key="16">
    <source>
        <dbReference type="EMBL" id="GAX28934.1"/>
    </source>
</evidence>
<dbReference type="GO" id="GO:0030553">
    <property type="term" value="F:cGMP binding"/>
    <property type="evidence" value="ECO:0007669"/>
    <property type="project" value="UniProtKB-KW"/>
</dbReference>
<dbReference type="PROSITE" id="PS50042">
    <property type="entry name" value="CNMP_BINDING_3"/>
    <property type="match status" value="2"/>
</dbReference>
<dbReference type="SUPFAM" id="SSF47473">
    <property type="entry name" value="EF-hand"/>
    <property type="match status" value="1"/>
</dbReference>
<keyword evidence="7" id="KW-0106">Calcium</keyword>
<evidence type="ECO:0000256" key="6">
    <source>
        <dbReference type="ARBA" id="ARBA00022777"/>
    </source>
</evidence>
<feature type="binding site" evidence="11">
    <location>
        <position position="130"/>
    </location>
    <ligand>
        <name>ATP</name>
        <dbReference type="ChEBI" id="CHEBI:30616"/>
    </ligand>
</feature>
<evidence type="ECO:0000256" key="3">
    <source>
        <dbReference type="ARBA" id="ARBA00022535"/>
    </source>
</evidence>
<dbReference type="PANTHER" id="PTHR24349">
    <property type="entry name" value="SERINE/THREONINE-PROTEIN KINASE"/>
    <property type="match status" value="1"/>
</dbReference>
<evidence type="ECO:0000256" key="4">
    <source>
        <dbReference type="ARBA" id="ARBA00022679"/>
    </source>
</evidence>
<dbReference type="PROSITE" id="PS50011">
    <property type="entry name" value="PROTEIN_KINASE_DOM"/>
    <property type="match status" value="1"/>
</dbReference>
<dbReference type="InterPro" id="IPR018490">
    <property type="entry name" value="cNMP-bd_dom_sf"/>
</dbReference>
<dbReference type="Gene3D" id="3.30.200.20">
    <property type="entry name" value="Phosphorylase Kinase, domain 1"/>
    <property type="match status" value="1"/>
</dbReference>
<dbReference type="InterPro" id="IPR017441">
    <property type="entry name" value="Protein_kinase_ATP_BS"/>
</dbReference>
<dbReference type="InterPro" id="IPR014710">
    <property type="entry name" value="RmlC-like_jellyroll"/>
</dbReference>
<dbReference type="AlphaFoldDB" id="A0A1Z5KRI0"/>
<dbReference type="SMART" id="SM00054">
    <property type="entry name" value="EFh"/>
    <property type="match status" value="1"/>
</dbReference>
<evidence type="ECO:0000256" key="1">
    <source>
        <dbReference type="ARBA" id="ARBA00001946"/>
    </source>
</evidence>
<evidence type="ECO:0000259" key="13">
    <source>
        <dbReference type="PROSITE" id="PS50011"/>
    </source>
</evidence>
<dbReference type="InParanoid" id="A0A1Z5KRI0"/>
<dbReference type="InterPro" id="IPR002048">
    <property type="entry name" value="EF_hand_dom"/>
</dbReference>
<dbReference type="InterPro" id="IPR011009">
    <property type="entry name" value="Kinase-like_dom_sf"/>
</dbReference>
<dbReference type="EMBL" id="BDSP01000283">
    <property type="protein sequence ID" value="GAX28934.1"/>
    <property type="molecule type" value="Genomic_DNA"/>
</dbReference>
<keyword evidence="4" id="KW-0808">Transferase</keyword>
<keyword evidence="8 11" id="KW-0067">ATP-binding</keyword>
<organism evidence="16 17">
    <name type="scientific">Fistulifera solaris</name>
    <name type="common">Oleaginous diatom</name>
    <dbReference type="NCBI Taxonomy" id="1519565"/>
    <lineage>
        <taxon>Eukaryota</taxon>
        <taxon>Sar</taxon>
        <taxon>Stramenopiles</taxon>
        <taxon>Ochrophyta</taxon>
        <taxon>Bacillariophyta</taxon>
        <taxon>Bacillariophyceae</taxon>
        <taxon>Bacillariophycidae</taxon>
        <taxon>Naviculales</taxon>
        <taxon>Naviculaceae</taxon>
        <taxon>Fistulifera</taxon>
    </lineage>
</organism>
<evidence type="ECO:0000256" key="11">
    <source>
        <dbReference type="PROSITE-ProRule" id="PRU10141"/>
    </source>
</evidence>
<keyword evidence="3" id="KW-0140">cGMP</keyword>
<dbReference type="InterPro" id="IPR000719">
    <property type="entry name" value="Prot_kinase_dom"/>
</dbReference>
<evidence type="ECO:0000256" key="12">
    <source>
        <dbReference type="SAM" id="SignalP"/>
    </source>
</evidence>
<evidence type="ECO:0000256" key="8">
    <source>
        <dbReference type="ARBA" id="ARBA00022840"/>
    </source>
</evidence>
<comment type="caution">
    <text evidence="16">The sequence shown here is derived from an EMBL/GenBank/DDBJ whole genome shotgun (WGS) entry which is preliminary data.</text>
</comment>
<dbReference type="Gene3D" id="2.60.120.10">
    <property type="entry name" value="Jelly Rolls"/>
    <property type="match status" value="2"/>
</dbReference>
<dbReference type="InterPro" id="IPR050205">
    <property type="entry name" value="CDPK_Ser/Thr_kinases"/>
</dbReference>
<proteinExistence type="inferred from homology"/>
<comment type="similarity">
    <text evidence="10">Belongs to the protein kinase superfamily. Ser/Thr protein kinase family. CDPK subfamily.</text>
</comment>
<reference evidence="16 17" key="1">
    <citation type="journal article" date="2015" name="Plant Cell">
        <title>Oil accumulation by the oleaginous diatom Fistulifera solaris as revealed by the genome and transcriptome.</title>
        <authorList>
            <person name="Tanaka T."/>
            <person name="Maeda Y."/>
            <person name="Veluchamy A."/>
            <person name="Tanaka M."/>
            <person name="Abida H."/>
            <person name="Marechal E."/>
            <person name="Bowler C."/>
            <person name="Muto M."/>
            <person name="Sunaga Y."/>
            <person name="Tanaka M."/>
            <person name="Yoshino T."/>
            <person name="Taniguchi T."/>
            <person name="Fukuda Y."/>
            <person name="Nemoto M."/>
            <person name="Matsumoto M."/>
            <person name="Wong P.S."/>
            <person name="Aburatani S."/>
            <person name="Fujibuchi W."/>
        </authorList>
    </citation>
    <scope>NUCLEOTIDE SEQUENCE [LARGE SCALE GENOMIC DNA]</scope>
    <source>
        <strain evidence="16 17">JPCC DA0580</strain>
    </source>
</reference>
<accession>A0A1Z5KRI0</accession>
<dbReference type="CDD" id="cd00038">
    <property type="entry name" value="CAP_ED"/>
    <property type="match status" value="2"/>
</dbReference>
<evidence type="ECO:0000256" key="5">
    <source>
        <dbReference type="ARBA" id="ARBA00022741"/>
    </source>
</evidence>
<dbReference type="SUPFAM" id="SSF56112">
    <property type="entry name" value="Protein kinase-like (PK-like)"/>
    <property type="match status" value="1"/>
</dbReference>
<evidence type="ECO:0000256" key="2">
    <source>
        <dbReference type="ARBA" id="ARBA00022527"/>
    </source>
</evidence>
<dbReference type="InterPro" id="IPR018247">
    <property type="entry name" value="EF_Hand_1_Ca_BS"/>
</dbReference>
<evidence type="ECO:0000256" key="9">
    <source>
        <dbReference type="ARBA" id="ARBA00022992"/>
    </source>
</evidence>
<feature type="domain" description="EF-hand" evidence="15">
    <location>
        <begin position="424"/>
        <end position="459"/>
    </location>
</feature>
<keyword evidence="2" id="KW-0723">Serine/threonine-protein kinase</keyword>
<dbReference type="SMART" id="SM00220">
    <property type="entry name" value="S_TKc"/>
    <property type="match status" value="1"/>
</dbReference>
<dbReference type="SUPFAM" id="SSF51206">
    <property type="entry name" value="cAMP-binding domain-like"/>
    <property type="match status" value="2"/>
</dbReference>
<evidence type="ECO:0000259" key="14">
    <source>
        <dbReference type="PROSITE" id="PS50042"/>
    </source>
</evidence>
<feature type="domain" description="Protein kinase" evidence="13">
    <location>
        <begin position="100"/>
        <end position="375"/>
    </location>
</feature>
<dbReference type="Gene3D" id="1.10.238.10">
    <property type="entry name" value="EF-hand"/>
    <property type="match status" value="2"/>
</dbReference>
<dbReference type="InterPro" id="IPR000595">
    <property type="entry name" value="cNMP-bd_dom"/>
</dbReference>
<dbReference type="InterPro" id="IPR011992">
    <property type="entry name" value="EF-hand-dom_pair"/>
</dbReference>
<dbReference type="GO" id="GO:0004674">
    <property type="term" value="F:protein serine/threonine kinase activity"/>
    <property type="evidence" value="ECO:0007669"/>
    <property type="project" value="UniProtKB-KW"/>
</dbReference>
<keyword evidence="9" id="KW-0142">cGMP-binding</keyword>
<dbReference type="PROSITE" id="PS50222">
    <property type="entry name" value="EF_HAND_2"/>
    <property type="match status" value="1"/>
</dbReference>
<evidence type="ECO:0000259" key="15">
    <source>
        <dbReference type="PROSITE" id="PS50222"/>
    </source>
</evidence>
<dbReference type="GO" id="GO:0005524">
    <property type="term" value="F:ATP binding"/>
    <property type="evidence" value="ECO:0007669"/>
    <property type="project" value="UniProtKB-UniRule"/>
</dbReference>
<dbReference type="PROSITE" id="PS00018">
    <property type="entry name" value="EF_HAND_1"/>
    <property type="match status" value="1"/>
</dbReference>
<dbReference type="GO" id="GO:0005509">
    <property type="term" value="F:calcium ion binding"/>
    <property type="evidence" value="ECO:0007669"/>
    <property type="project" value="InterPro"/>
</dbReference>
<feature type="signal peptide" evidence="12">
    <location>
        <begin position="1"/>
        <end position="28"/>
    </location>
</feature>
<keyword evidence="6" id="KW-0418">Kinase</keyword>
<feature type="domain" description="Cyclic nucleotide-binding" evidence="14">
    <location>
        <begin position="600"/>
        <end position="701"/>
    </location>
</feature>
<evidence type="ECO:0000256" key="10">
    <source>
        <dbReference type="ARBA" id="ARBA00024334"/>
    </source>
</evidence>
<keyword evidence="12" id="KW-0732">Signal</keyword>
<dbReference type="Proteomes" id="UP000198406">
    <property type="component" value="Unassembled WGS sequence"/>
</dbReference>
<gene>
    <name evidence="16" type="ORF">FisN_20Lh255</name>
</gene>
<evidence type="ECO:0000313" key="17">
    <source>
        <dbReference type="Proteomes" id="UP000198406"/>
    </source>
</evidence>
<dbReference type="OrthoDB" id="40902at2759"/>
<feature type="chain" id="PRO_5012057548" evidence="12">
    <location>
        <begin position="29"/>
        <end position="787"/>
    </location>
</feature>
<comment type="cofactor">
    <cofactor evidence="1">
        <name>Mg(2+)</name>
        <dbReference type="ChEBI" id="CHEBI:18420"/>
    </cofactor>
</comment>
<feature type="domain" description="Cyclic nucleotide-binding" evidence="14">
    <location>
        <begin position="478"/>
        <end position="566"/>
    </location>
</feature>
<dbReference type="SMART" id="SM00100">
    <property type="entry name" value="cNMP"/>
    <property type="match status" value="2"/>
</dbReference>
<keyword evidence="5 11" id="KW-0547">Nucleotide-binding</keyword>